<comment type="similarity">
    <text evidence="2">Belongs to the glycosyltransferase 2 family.</text>
</comment>
<dbReference type="SUPFAM" id="SSF53448">
    <property type="entry name" value="Nucleotide-diphospho-sugar transferases"/>
    <property type="match status" value="1"/>
</dbReference>
<reference evidence="7 8" key="1">
    <citation type="journal article" date="2016" name="Nat. Commun.">
        <title>Thousands of microbial genomes shed light on interconnected biogeochemical processes in an aquifer system.</title>
        <authorList>
            <person name="Anantharaman K."/>
            <person name="Brown C.T."/>
            <person name="Hug L.A."/>
            <person name="Sharon I."/>
            <person name="Castelle C.J."/>
            <person name="Probst A.J."/>
            <person name="Thomas B.C."/>
            <person name="Singh A."/>
            <person name="Wilkins M.J."/>
            <person name="Karaoz U."/>
            <person name="Brodie E.L."/>
            <person name="Williams K.H."/>
            <person name="Hubbard S.S."/>
            <person name="Banfield J.F."/>
        </authorList>
    </citation>
    <scope>NUCLEOTIDE SEQUENCE [LARGE SCALE GENOMIC DNA]</scope>
</reference>
<accession>A0A1F8GQN6</accession>
<keyword evidence="4" id="KW-0808">Transferase</keyword>
<evidence type="ECO:0000256" key="4">
    <source>
        <dbReference type="ARBA" id="ARBA00022679"/>
    </source>
</evidence>
<dbReference type="AlphaFoldDB" id="A0A1F8GQN6"/>
<evidence type="ECO:0000313" key="8">
    <source>
        <dbReference type="Proteomes" id="UP000178444"/>
    </source>
</evidence>
<evidence type="ECO:0000313" key="7">
    <source>
        <dbReference type="EMBL" id="OGN27290.1"/>
    </source>
</evidence>
<dbReference type="Gene3D" id="3.90.550.10">
    <property type="entry name" value="Spore Coat Polysaccharide Biosynthesis Protein SpsA, Chain A"/>
    <property type="match status" value="1"/>
</dbReference>
<dbReference type="GO" id="GO:0016757">
    <property type="term" value="F:glycosyltransferase activity"/>
    <property type="evidence" value="ECO:0007669"/>
    <property type="project" value="UniProtKB-KW"/>
</dbReference>
<protein>
    <recommendedName>
        <fullName evidence="6">Glycosyltransferase 2-like domain-containing protein</fullName>
    </recommendedName>
</protein>
<dbReference type="PANTHER" id="PTHR48090">
    <property type="entry name" value="UNDECAPRENYL-PHOSPHATE 4-DEOXY-4-FORMAMIDO-L-ARABINOSE TRANSFERASE-RELATED"/>
    <property type="match status" value="1"/>
</dbReference>
<evidence type="ECO:0000256" key="1">
    <source>
        <dbReference type="ARBA" id="ARBA00001946"/>
    </source>
</evidence>
<comment type="cofactor">
    <cofactor evidence="1">
        <name>Mg(2+)</name>
        <dbReference type="ChEBI" id="CHEBI:18420"/>
    </cofactor>
</comment>
<proteinExistence type="inferred from homology"/>
<dbReference type="Proteomes" id="UP000178444">
    <property type="component" value="Unassembled WGS sequence"/>
</dbReference>
<dbReference type="InterPro" id="IPR001173">
    <property type="entry name" value="Glyco_trans_2-like"/>
</dbReference>
<evidence type="ECO:0000256" key="5">
    <source>
        <dbReference type="ARBA" id="ARBA00022842"/>
    </source>
</evidence>
<dbReference type="EMBL" id="MGKO01000013">
    <property type="protein sequence ID" value="OGN27290.1"/>
    <property type="molecule type" value="Genomic_DNA"/>
</dbReference>
<evidence type="ECO:0000256" key="3">
    <source>
        <dbReference type="ARBA" id="ARBA00022676"/>
    </source>
</evidence>
<keyword evidence="5" id="KW-0460">Magnesium</keyword>
<dbReference type="PANTHER" id="PTHR48090:SF10">
    <property type="entry name" value="GLUCOSYL-3-PHOSPHOGLYCERATE SYNTHASE"/>
    <property type="match status" value="1"/>
</dbReference>
<evidence type="ECO:0000256" key="2">
    <source>
        <dbReference type="ARBA" id="ARBA00006739"/>
    </source>
</evidence>
<dbReference type="CDD" id="cd00761">
    <property type="entry name" value="Glyco_tranf_GTA_type"/>
    <property type="match status" value="1"/>
</dbReference>
<name>A0A1F8GQN6_9BACT</name>
<comment type="caution">
    <text evidence="7">The sequence shown here is derived from an EMBL/GenBank/DDBJ whole genome shotgun (WGS) entry which is preliminary data.</text>
</comment>
<evidence type="ECO:0000259" key="6">
    <source>
        <dbReference type="Pfam" id="PF00535"/>
    </source>
</evidence>
<dbReference type="InterPro" id="IPR050256">
    <property type="entry name" value="Glycosyltransferase_2"/>
</dbReference>
<dbReference type="InterPro" id="IPR029044">
    <property type="entry name" value="Nucleotide-diphossugar_trans"/>
</dbReference>
<gene>
    <name evidence="7" type="ORF">A2941_00325</name>
</gene>
<keyword evidence="3" id="KW-0328">Glycosyltransferase</keyword>
<feature type="domain" description="Glycosyltransferase 2-like" evidence="6">
    <location>
        <begin position="35"/>
        <end position="169"/>
    </location>
</feature>
<dbReference type="Pfam" id="PF00535">
    <property type="entry name" value="Glycos_transf_2"/>
    <property type="match status" value="1"/>
</dbReference>
<sequence length="414" mass="46938">MAKFQGSRSHILNKNNLTTAKYIRQINDCKFDIIVGIPTYNEADSIRNTVTIIDRGLVKYFPDFHSLIVNVDSKSTDGTNRVFISIPTKTPKVSLTSGEQLRGKGLNIFSLISISKEFGAKYIATIDADTSTITEKWVKTILDPIIQDRADFVTPVYTRNRYEGNTTNHFCFPLLYAWFGKQLSQPIGGDFGMNSSFADYVLAQQKPTSSFLYGIDIFLSTHAVGANFRVEEVFLGRKIHKPSFDKIIPMFQQVAATMIFVLSQYIDRRDTSKPAIVSDSKQRTDSFIQKLDQEKITFVKNYAIQNLRQLPTENAQKYLGLSSKKIQSIMEIQTLTSGTEWVEILNSLSDYIANNSINDRGSTEIAKTLSPFFFLRVLAYFEELEQNKKHKNIDALILNQAKNLRSLSSFSANR</sequence>
<organism evidence="7 8">
    <name type="scientific">Candidatus Yanofskybacteria bacterium RIFCSPLOWO2_01_FULL_49_17</name>
    <dbReference type="NCBI Taxonomy" id="1802700"/>
    <lineage>
        <taxon>Bacteria</taxon>
        <taxon>Candidatus Yanofskyibacteriota</taxon>
    </lineage>
</organism>